<keyword evidence="2" id="KW-1185">Reference proteome</keyword>
<dbReference type="Proteomes" id="UP001165124">
    <property type="component" value="Unassembled WGS sequence"/>
</dbReference>
<dbReference type="AlphaFoldDB" id="A0A9W6UYS9"/>
<evidence type="ECO:0000313" key="1">
    <source>
        <dbReference type="EMBL" id="GLW66572.1"/>
    </source>
</evidence>
<evidence type="ECO:0000313" key="2">
    <source>
        <dbReference type="Proteomes" id="UP001165124"/>
    </source>
</evidence>
<evidence type="ECO:0008006" key="3">
    <source>
        <dbReference type="Google" id="ProtNLM"/>
    </source>
</evidence>
<gene>
    <name evidence="1" type="ORF">Arub01_48160</name>
</gene>
<accession>A0A9W6UYS9</accession>
<name>A0A9W6UYS9_9ACTN</name>
<comment type="caution">
    <text evidence="1">The sequence shown here is derived from an EMBL/GenBank/DDBJ whole genome shotgun (WGS) entry which is preliminary data.</text>
</comment>
<sequence length="252" mass="26809">MNATRTGVEVAAGRSAAEALEPLARRLRAAADGGLTLGMAPDLGVVGDGWMTVTELATPPYERLSEMVAAVQHQWEAPPHVAAALWWKGASYWTSLPVAVGWLLNRRVPLLTADTALLRRSELTMVEVAARELRVASGDDLGEVIGDTLLRGVHAPLIDALHALTRVGRRGLWGSVAEALTYPIVSFGQELGTDGSAEAAGALLRSIGAPVDGLMDLPAMRRRTCCLWVTLGKDPCPSCCVTVKERYAHARG</sequence>
<proteinExistence type="predicted"/>
<dbReference type="RefSeq" id="WP_146150356.1">
    <property type="nucleotide sequence ID" value="NZ_BSRZ01000015.1"/>
</dbReference>
<protein>
    <recommendedName>
        <fullName evidence="3">(2Fe-2S)-binding protein</fullName>
    </recommendedName>
</protein>
<organism evidence="1 2">
    <name type="scientific">Actinomadura rubrobrunea</name>
    <dbReference type="NCBI Taxonomy" id="115335"/>
    <lineage>
        <taxon>Bacteria</taxon>
        <taxon>Bacillati</taxon>
        <taxon>Actinomycetota</taxon>
        <taxon>Actinomycetes</taxon>
        <taxon>Streptosporangiales</taxon>
        <taxon>Thermomonosporaceae</taxon>
        <taxon>Actinomadura</taxon>
    </lineage>
</organism>
<reference evidence="1" key="1">
    <citation type="submission" date="2023-02" db="EMBL/GenBank/DDBJ databases">
        <title>Actinomadura rubrobrunea NBRC 14622.</title>
        <authorList>
            <person name="Ichikawa N."/>
            <person name="Sato H."/>
            <person name="Tonouchi N."/>
        </authorList>
    </citation>
    <scope>NUCLEOTIDE SEQUENCE</scope>
    <source>
        <strain evidence="1">NBRC 14622</strain>
    </source>
</reference>
<dbReference type="EMBL" id="BSRZ01000015">
    <property type="protein sequence ID" value="GLW66572.1"/>
    <property type="molecule type" value="Genomic_DNA"/>
</dbReference>